<keyword evidence="2" id="KW-0479">Metal-binding</keyword>
<evidence type="ECO:0000313" key="9">
    <source>
        <dbReference type="Proteomes" id="UP000435357"/>
    </source>
</evidence>
<keyword evidence="4" id="KW-0408">Iron</keyword>
<accession>A0A6N6M7R9</accession>
<proteinExistence type="predicted"/>
<sequence length="452" mass="50732">MGISNIIFAVIFIAAVVFFAKNVGKIRRNILLGRDEDRSDNPGERWKTMARVALGQSKMTVRPIAGIMHIFVYVGFVIINIEVLEIIIDGIFGTHRIFSSALGDFYYFLINFFEILALLVVLGVVVFLLRRLVMRIQRFYKPEMKGWPTTDALNILWIELVLMAAFLTMNAADSVLLQASADQLASLGLEKYTSDLQGGFVASQFLTGMLPQDLTTLAAIERTAWWLHIVGILAFLNYLPYSKHFHIILAFPNTYYSDLEEQGKFTNDDKVKKEVELMMDPNADPFAAPAPEEGAEEPGTFGAKDVQDLTWKNLMDAYSCTECGRCTSECPANQTGKLLSPRKIMMDTRDRLVEVGKGIDKNGKDHKDGKALLNDYITPEELWACTTCNACVEACPVNINPLSIIMEMRRYLIMEESAAPSELAGMFTNVENNGAPWQFAQADRLKWAEETD</sequence>
<dbReference type="GO" id="GO:0016491">
    <property type="term" value="F:oxidoreductase activity"/>
    <property type="evidence" value="ECO:0007669"/>
    <property type="project" value="UniProtKB-KW"/>
</dbReference>
<keyword evidence="3" id="KW-0560">Oxidoreductase</keyword>
<dbReference type="Gene3D" id="1.20.950.20">
    <property type="entry name" value="Transmembrane di-heme cytochromes, Chain C"/>
    <property type="match status" value="1"/>
</dbReference>
<evidence type="ECO:0000259" key="7">
    <source>
        <dbReference type="PROSITE" id="PS51379"/>
    </source>
</evidence>
<dbReference type="GO" id="GO:0005886">
    <property type="term" value="C:plasma membrane"/>
    <property type="evidence" value="ECO:0007669"/>
    <property type="project" value="TreeGrafter"/>
</dbReference>
<feature type="domain" description="4Fe-4S ferredoxin-type" evidence="7">
    <location>
        <begin position="311"/>
        <end position="341"/>
    </location>
</feature>
<keyword evidence="1" id="KW-0004">4Fe-4S</keyword>
<dbReference type="AlphaFoldDB" id="A0A6N6M7R9"/>
<dbReference type="Pfam" id="PF13187">
    <property type="entry name" value="Fer4_9"/>
    <property type="match status" value="1"/>
</dbReference>
<organism evidence="8 9">
    <name type="scientific">Salibacter halophilus</name>
    <dbReference type="NCBI Taxonomy" id="1803916"/>
    <lineage>
        <taxon>Bacteria</taxon>
        <taxon>Pseudomonadati</taxon>
        <taxon>Bacteroidota</taxon>
        <taxon>Flavobacteriia</taxon>
        <taxon>Flavobacteriales</taxon>
        <taxon>Salibacteraceae</taxon>
        <taxon>Salibacter</taxon>
    </lineage>
</organism>
<evidence type="ECO:0000256" key="6">
    <source>
        <dbReference type="SAM" id="Phobius"/>
    </source>
</evidence>
<name>A0A6N6M7R9_9FLAO</name>
<dbReference type="PROSITE" id="PS51379">
    <property type="entry name" value="4FE4S_FER_2"/>
    <property type="match status" value="2"/>
</dbReference>
<dbReference type="GO" id="GO:0046872">
    <property type="term" value="F:metal ion binding"/>
    <property type="evidence" value="ECO:0007669"/>
    <property type="project" value="UniProtKB-KW"/>
</dbReference>
<comment type="caution">
    <text evidence="8">The sequence shown here is derived from an EMBL/GenBank/DDBJ whole genome shotgun (WGS) entry which is preliminary data.</text>
</comment>
<dbReference type="Proteomes" id="UP000435357">
    <property type="component" value="Unassembled WGS sequence"/>
</dbReference>
<evidence type="ECO:0000256" key="1">
    <source>
        <dbReference type="ARBA" id="ARBA00022485"/>
    </source>
</evidence>
<keyword evidence="6" id="KW-1133">Transmembrane helix</keyword>
<gene>
    <name evidence="8" type="ORF">F3059_01315</name>
</gene>
<dbReference type="EMBL" id="WACR01000001">
    <property type="protein sequence ID" value="KAB1066138.1"/>
    <property type="molecule type" value="Genomic_DNA"/>
</dbReference>
<protein>
    <submittedName>
        <fullName evidence="8">(Fe-S)-binding protein</fullName>
    </submittedName>
</protein>
<dbReference type="OrthoDB" id="9769677at2"/>
<dbReference type="PANTHER" id="PTHR43255:SF1">
    <property type="entry name" value="IRON-SULFUR-BINDING OXIDOREDUCTASE FADF-RELATED"/>
    <property type="match status" value="1"/>
</dbReference>
<dbReference type="GO" id="GO:0051539">
    <property type="term" value="F:4 iron, 4 sulfur cluster binding"/>
    <property type="evidence" value="ECO:0007669"/>
    <property type="project" value="UniProtKB-KW"/>
</dbReference>
<dbReference type="Gene3D" id="1.10.1060.10">
    <property type="entry name" value="Alpha-helical ferredoxin"/>
    <property type="match status" value="1"/>
</dbReference>
<evidence type="ECO:0000256" key="2">
    <source>
        <dbReference type="ARBA" id="ARBA00022723"/>
    </source>
</evidence>
<keyword evidence="6" id="KW-0472">Membrane</keyword>
<feature type="domain" description="4Fe-4S ferredoxin-type" evidence="7">
    <location>
        <begin position="375"/>
        <end position="405"/>
    </location>
</feature>
<keyword evidence="6" id="KW-0812">Transmembrane</keyword>
<dbReference type="RefSeq" id="WP_151166126.1">
    <property type="nucleotide sequence ID" value="NZ_WACR01000001.1"/>
</dbReference>
<dbReference type="SUPFAM" id="SSF103501">
    <property type="entry name" value="Respiratory nitrate reductase 1 gamma chain"/>
    <property type="match status" value="1"/>
</dbReference>
<feature type="transmembrane region" description="Helical" evidence="6">
    <location>
        <begin position="223"/>
        <end position="241"/>
    </location>
</feature>
<evidence type="ECO:0000313" key="8">
    <source>
        <dbReference type="EMBL" id="KAB1066138.1"/>
    </source>
</evidence>
<feature type="transmembrane region" description="Helical" evidence="6">
    <location>
        <begin position="70"/>
        <end position="93"/>
    </location>
</feature>
<dbReference type="InterPro" id="IPR009051">
    <property type="entry name" value="Helical_ferredxn"/>
</dbReference>
<evidence type="ECO:0000256" key="3">
    <source>
        <dbReference type="ARBA" id="ARBA00023002"/>
    </source>
</evidence>
<dbReference type="PANTHER" id="PTHR43255">
    <property type="entry name" value="IRON-SULFUR-BINDING OXIDOREDUCTASE FADF-RELATED-RELATED"/>
    <property type="match status" value="1"/>
</dbReference>
<dbReference type="InterPro" id="IPR017900">
    <property type="entry name" value="4Fe4S_Fe_S_CS"/>
</dbReference>
<dbReference type="InterPro" id="IPR051460">
    <property type="entry name" value="HdrC_iron-sulfur_subunit"/>
</dbReference>
<dbReference type="SUPFAM" id="SSF46548">
    <property type="entry name" value="alpha-helical ferredoxin"/>
    <property type="match status" value="1"/>
</dbReference>
<feature type="transmembrane region" description="Helical" evidence="6">
    <location>
        <begin position="105"/>
        <end position="129"/>
    </location>
</feature>
<dbReference type="InterPro" id="IPR017896">
    <property type="entry name" value="4Fe4S_Fe-S-bd"/>
</dbReference>
<feature type="transmembrane region" description="Helical" evidence="6">
    <location>
        <begin position="6"/>
        <end position="24"/>
    </location>
</feature>
<reference evidence="8 9" key="1">
    <citation type="submission" date="2019-09" db="EMBL/GenBank/DDBJ databases">
        <title>Genomes of Cryomorphaceae.</title>
        <authorList>
            <person name="Bowman J.P."/>
        </authorList>
    </citation>
    <scope>NUCLEOTIDE SEQUENCE [LARGE SCALE GENOMIC DNA]</scope>
    <source>
        <strain evidence="8 9">KCTC 52047</strain>
    </source>
</reference>
<evidence type="ECO:0000256" key="5">
    <source>
        <dbReference type="ARBA" id="ARBA00023014"/>
    </source>
</evidence>
<dbReference type="InterPro" id="IPR036197">
    <property type="entry name" value="NarG-like_sf"/>
</dbReference>
<dbReference type="PROSITE" id="PS00198">
    <property type="entry name" value="4FE4S_FER_1"/>
    <property type="match status" value="1"/>
</dbReference>
<keyword evidence="5" id="KW-0411">Iron-sulfur</keyword>
<evidence type="ECO:0000256" key="4">
    <source>
        <dbReference type="ARBA" id="ARBA00023004"/>
    </source>
</evidence>
<keyword evidence="9" id="KW-1185">Reference proteome</keyword>